<evidence type="ECO:0000313" key="2">
    <source>
        <dbReference type="EMBL" id="CEK58093.1"/>
    </source>
</evidence>
<organism evidence="2">
    <name type="scientific">Arion vulgaris</name>
    <dbReference type="NCBI Taxonomy" id="1028688"/>
    <lineage>
        <taxon>Eukaryota</taxon>
        <taxon>Metazoa</taxon>
        <taxon>Spiralia</taxon>
        <taxon>Lophotrochozoa</taxon>
        <taxon>Mollusca</taxon>
        <taxon>Gastropoda</taxon>
        <taxon>Heterobranchia</taxon>
        <taxon>Euthyneura</taxon>
        <taxon>Panpulmonata</taxon>
        <taxon>Eupulmonata</taxon>
        <taxon>Stylommatophora</taxon>
        <taxon>Helicina</taxon>
        <taxon>Arionoidea</taxon>
        <taxon>Arionidae</taxon>
        <taxon>Arion</taxon>
    </lineage>
</organism>
<evidence type="ECO:0000256" key="1">
    <source>
        <dbReference type="SAM" id="MobiDB-lite"/>
    </source>
</evidence>
<reference evidence="2" key="1">
    <citation type="submission" date="2014-12" db="EMBL/GenBank/DDBJ databases">
        <title>Insight into the proteome of Arion vulgaris.</title>
        <authorList>
            <person name="Aradska J."/>
            <person name="Bulat T."/>
            <person name="Smidak R."/>
            <person name="Sarate P."/>
            <person name="Gangsoo J."/>
            <person name="Sialana F."/>
            <person name="Bilban M."/>
            <person name="Lubec G."/>
        </authorList>
    </citation>
    <scope>NUCLEOTIDE SEQUENCE</scope>
    <source>
        <tissue evidence="2">Skin</tissue>
    </source>
</reference>
<accession>A0A0B6YPC2</accession>
<dbReference type="AlphaFoldDB" id="A0A0B6YPC2"/>
<dbReference type="EMBL" id="HACG01011228">
    <property type="protein sequence ID" value="CEK58093.1"/>
    <property type="molecule type" value="Transcribed_RNA"/>
</dbReference>
<feature type="non-terminal residue" evidence="2">
    <location>
        <position position="111"/>
    </location>
</feature>
<sequence length="111" mass="12284">PFQAQNFDGGMTSLPASPVCSSGNSPSVLTAQQIRDIRNSEMIKARMQARDRAKLKTDEELGITVANSTYTNKVQHVRQDSVVKHDSHAKQDSHVKQDSHAKQDSHVKQDS</sequence>
<gene>
    <name evidence="2" type="primary">ORF31990</name>
</gene>
<proteinExistence type="predicted"/>
<feature type="region of interest" description="Disordered" evidence="1">
    <location>
        <begin position="80"/>
        <end position="111"/>
    </location>
</feature>
<feature type="region of interest" description="Disordered" evidence="1">
    <location>
        <begin position="1"/>
        <end position="27"/>
    </location>
</feature>
<name>A0A0B6YPC2_9EUPU</name>
<feature type="non-terminal residue" evidence="2">
    <location>
        <position position="1"/>
    </location>
</feature>
<protein>
    <submittedName>
        <fullName evidence="2">Uncharacterized protein</fullName>
    </submittedName>
</protein>